<proteinExistence type="predicted"/>
<name>A0ABQ5NC54_9CLOT</name>
<accession>A0ABQ5NC54</accession>
<comment type="caution">
    <text evidence="1">The sequence shown here is derived from an EMBL/GenBank/DDBJ whole genome shotgun (WGS) entry which is preliminary data.</text>
</comment>
<keyword evidence="2" id="KW-1185">Reference proteome</keyword>
<reference evidence="1 2" key="1">
    <citation type="journal article" date="2024" name="Int. J. Syst. Evol. Microbiol.">
        <title>Clostridium omnivorum sp. nov., isolated from anoxic soil under the treatment of reductive soil disinfestation.</title>
        <authorList>
            <person name="Ueki A."/>
            <person name="Tonouchi A."/>
            <person name="Kaku N."/>
            <person name="Honma S."/>
            <person name="Ueki K."/>
        </authorList>
    </citation>
    <scope>NUCLEOTIDE SEQUENCE [LARGE SCALE GENOMIC DNA]</scope>
    <source>
        <strain evidence="1 2">E14</strain>
    </source>
</reference>
<evidence type="ECO:0000313" key="2">
    <source>
        <dbReference type="Proteomes" id="UP001208567"/>
    </source>
</evidence>
<dbReference type="EMBL" id="BRXR01000001">
    <property type="protein sequence ID" value="GLC32849.1"/>
    <property type="molecule type" value="Genomic_DNA"/>
</dbReference>
<protein>
    <submittedName>
        <fullName evidence="1">Uncharacterized protein</fullName>
    </submittedName>
</protein>
<sequence length="49" mass="5708">MDLNTNVIIEDLSISFDEIEIIKNSTNYNNYNNTSDNDICLKAIDYMLF</sequence>
<gene>
    <name evidence="1" type="ORF">bsdE14_42590</name>
</gene>
<organism evidence="1 2">
    <name type="scientific">Clostridium omnivorum</name>
    <dbReference type="NCBI Taxonomy" id="1604902"/>
    <lineage>
        <taxon>Bacteria</taxon>
        <taxon>Bacillati</taxon>
        <taxon>Bacillota</taxon>
        <taxon>Clostridia</taxon>
        <taxon>Eubacteriales</taxon>
        <taxon>Clostridiaceae</taxon>
        <taxon>Clostridium</taxon>
    </lineage>
</organism>
<evidence type="ECO:0000313" key="1">
    <source>
        <dbReference type="EMBL" id="GLC32849.1"/>
    </source>
</evidence>
<dbReference type="RefSeq" id="WP_264852158.1">
    <property type="nucleotide sequence ID" value="NZ_BRXR01000001.1"/>
</dbReference>
<dbReference type="Proteomes" id="UP001208567">
    <property type="component" value="Unassembled WGS sequence"/>
</dbReference>